<feature type="compositionally biased region" description="Low complexity" evidence="9">
    <location>
        <begin position="418"/>
        <end position="434"/>
    </location>
</feature>
<dbReference type="InterPro" id="IPR000425">
    <property type="entry name" value="MIP"/>
</dbReference>
<evidence type="ECO:0000256" key="5">
    <source>
        <dbReference type="ARBA" id="ARBA00022737"/>
    </source>
</evidence>
<feature type="region of interest" description="Disordered" evidence="9">
    <location>
        <begin position="45"/>
        <end position="64"/>
    </location>
</feature>
<dbReference type="SUPFAM" id="SSF81338">
    <property type="entry name" value="Aquaporin-like"/>
    <property type="match status" value="1"/>
</dbReference>
<keyword evidence="5" id="KW-0677">Repeat</keyword>
<proteinExistence type="inferred from homology"/>
<feature type="transmembrane region" description="Helical" evidence="10">
    <location>
        <begin position="192"/>
        <end position="216"/>
    </location>
</feature>
<evidence type="ECO:0000313" key="12">
    <source>
        <dbReference type="Proteomes" id="UP001176521"/>
    </source>
</evidence>
<dbReference type="AlphaFoldDB" id="A0AAN6G7J7"/>
<dbReference type="PANTHER" id="PTHR19139">
    <property type="entry name" value="AQUAPORIN TRANSPORTER"/>
    <property type="match status" value="1"/>
</dbReference>
<keyword evidence="3 8" id="KW-0813">Transport</keyword>
<evidence type="ECO:0000256" key="10">
    <source>
        <dbReference type="SAM" id="Phobius"/>
    </source>
</evidence>
<feature type="transmembrane region" description="Helical" evidence="10">
    <location>
        <begin position="236"/>
        <end position="256"/>
    </location>
</feature>
<feature type="region of interest" description="Disordered" evidence="9">
    <location>
        <begin position="407"/>
        <end position="447"/>
    </location>
</feature>
<dbReference type="InterPro" id="IPR034294">
    <property type="entry name" value="Aquaporin_transptr"/>
</dbReference>
<feature type="compositionally biased region" description="Basic and acidic residues" evidence="9">
    <location>
        <begin position="438"/>
        <end position="447"/>
    </location>
</feature>
<evidence type="ECO:0000256" key="6">
    <source>
        <dbReference type="ARBA" id="ARBA00022989"/>
    </source>
</evidence>
<name>A0AAN6G7J7_9BASI</name>
<comment type="caution">
    <text evidence="11">The sequence shown here is derived from an EMBL/GenBank/DDBJ whole genome shotgun (WGS) entry which is preliminary data.</text>
</comment>
<keyword evidence="12" id="KW-1185">Reference proteome</keyword>
<reference evidence="11" key="1">
    <citation type="journal article" date="2023" name="PhytoFront">
        <title>Draft Genome Resources of Seven Strains of Tilletia horrida, Causal Agent of Kernel Smut of Rice.</title>
        <authorList>
            <person name="Khanal S."/>
            <person name="Antony Babu S."/>
            <person name="Zhou X.G."/>
        </authorList>
    </citation>
    <scope>NUCLEOTIDE SEQUENCE</scope>
    <source>
        <strain evidence="11">TX3</strain>
    </source>
</reference>
<dbReference type="FunFam" id="1.20.1080.10:FF:000014">
    <property type="entry name" value="Aquaporin 1"/>
    <property type="match status" value="1"/>
</dbReference>
<evidence type="ECO:0000256" key="8">
    <source>
        <dbReference type="RuleBase" id="RU000477"/>
    </source>
</evidence>
<dbReference type="InterPro" id="IPR023271">
    <property type="entry name" value="Aquaporin-like"/>
</dbReference>
<comment type="similarity">
    <text evidence="2 8">Belongs to the MIP/aquaporin (TC 1.A.8) family.</text>
</comment>
<dbReference type="PANTHER" id="PTHR19139:SF199">
    <property type="entry name" value="MIP17260P"/>
    <property type="match status" value="1"/>
</dbReference>
<dbReference type="GO" id="GO:0015250">
    <property type="term" value="F:water channel activity"/>
    <property type="evidence" value="ECO:0007669"/>
    <property type="project" value="TreeGrafter"/>
</dbReference>
<dbReference type="PRINTS" id="PR00783">
    <property type="entry name" value="MINTRINSICP"/>
</dbReference>
<sequence length="447" mass="47832">MSDPEKSATASFDAAGTLESGALSNGRRVEIDSDAIEADEMREVAEEKQRRHRHHRLHIHHRRKREVEKIAKKLPAFMHTEDNNVEEMRKRLTIKNETIAAVAEFCGTFLFLLFSFGVATIAGQQQLTADSASQVQGAADSAPALNSSQLLFSSLGFGFSLAVNAWIFFRVSGGLFNPAVTLGLFLAGAVSWYRAIILTVTQYVAAIAAAGVAQLITPGGINVRTKLGGATSIAQGFFIEFFCTALLMFAIFMLAGEKHKATFLAPVGIGLALFLSELWATGLTGGSLNPARSLGPDVIASEFDGTAWIYYLAPYSGAFVAWAFYGLLKYFNYESAVEGQDGDDIHLLMRDKDGNLTGFVDQVAAADAPEIAKMAPEERPIVATPIATPVATQFDPSETAAEFDGQTDVGLLDSKENGSAAGSGAGATSVGDTTAEFENEKKHQNLL</sequence>
<dbReference type="GO" id="GO:0005886">
    <property type="term" value="C:plasma membrane"/>
    <property type="evidence" value="ECO:0007669"/>
    <property type="project" value="TreeGrafter"/>
</dbReference>
<evidence type="ECO:0000256" key="4">
    <source>
        <dbReference type="ARBA" id="ARBA00022692"/>
    </source>
</evidence>
<keyword evidence="6 10" id="KW-1133">Transmembrane helix</keyword>
<organism evidence="11 12">
    <name type="scientific">Tilletia horrida</name>
    <dbReference type="NCBI Taxonomy" id="155126"/>
    <lineage>
        <taxon>Eukaryota</taxon>
        <taxon>Fungi</taxon>
        <taxon>Dikarya</taxon>
        <taxon>Basidiomycota</taxon>
        <taxon>Ustilaginomycotina</taxon>
        <taxon>Exobasidiomycetes</taxon>
        <taxon>Tilletiales</taxon>
        <taxon>Tilletiaceae</taxon>
        <taxon>Tilletia</taxon>
    </lineage>
</organism>
<dbReference type="Gene3D" id="1.20.1080.10">
    <property type="entry name" value="Glycerol uptake facilitator protein"/>
    <property type="match status" value="1"/>
</dbReference>
<evidence type="ECO:0000256" key="9">
    <source>
        <dbReference type="SAM" id="MobiDB-lite"/>
    </source>
</evidence>
<dbReference type="Pfam" id="PF00230">
    <property type="entry name" value="MIP"/>
    <property type="match status" value="1"/>
</dbReference>
<gene>
    <name evidence="11" type="primary">AQY1_2</name>
    <name evidence="11" type="ORF">OC842_006615</name>
</gene>
<evidence type="ECO:0000256" key="1">
    <source>
        <dbReference type="ARBA" id="ARBA00004141"/>
    </source>
</evidence>
<dbReference type="EMBL" id="JAPDMQ010000625">
    <property type="protein sequence ID" value="KAK0521957.1"/>
    <property type="molecule type" value="Genomic_DNA"/>
</dbReference>
<evidence type="ECO:0000256" key="7">
    <source>
        <dbReference type="ARBA" id="ARBA00023136"/>
    </source>
</evidence>
<evidence type="ECO:0000256" key="3">
    <source>
        <dbReference type="ARBA" id="ARBA00022448"/>
    </source>
</evidence>
<evidence type="ECO:0000256" key="2">
    <source>
        <dbReference type="ARBA" id="ARBA00006175"/>
    </source>
</evidence>
<comment type="subcellular location">
    <subcellularLocation>
        <location evidence="1">Membrane</location>
        <topology evidence="1">Multi-pass membrane protein</topology>
    </subcellularLocation>
</comment>
<keyword evidence="7 10" id="KW-0472">Membrane</keyword>
<feature type="transmembrane region" description="Helical" evidence="10">
    <location>
        <begin position="263"/>
        <end position="288"/>
    </location>
</feature>
<feature type="compositionally biased region" description="Basic residues" evidence="9">
    <location>
        <begin position="50"/>
        <end position="64"/>
    </location>
</feature>
<feature type="transmembrane region" description="Helical" evidence="10">
    <location>
        <begin position="308"/>
        <end position="328"/>
    </location>
</feature>
<accession>A0AAN6G7J7</accession>
<feature type="transmembrane region" description="Helical" evidence="10">
    <location>
        <begin position="98"/>
        <end position="122"/>
    </location>
</feature>
<evidence type="ECO:0000313" key="11">
    <source>
        <dbReference type="EMBL" id="KAK0521957.1"/>
    </source>
</evidence>
<dbReference type="Proteomes" id="UP001176521">
    <property type="component" value="Unassembled WGS sequence"/>
</dbReference>
<keyword evidence="4 8" id="KW-0812">Transmembrane</keyword>
<protein>
    <submittedName>
        <fullName evidence="11">Aquaporin-1</fullName>
    </submittedName>
</protein>